<reference evidence="1" key="1">
    <citation type="journal article" date="2020" name="Nature">
        <title>Giant virus diversity and host interactions through global metagenomics.</title>
        <authorList>
            <person name="Schulz F."/>
            <person name="Roux S."/>
            <person name="Paez-Espino D."/>
            <person name="Jungbluth S."/>
            <person name="Walsh D.A."/>
            <person name="Denef V.J."/>
            <person name="McMahon K.D."/>
            <person name="Konstantinidis K.T."/>
            <person name="Eloe-Fadrosh E.A."/>
            <person name="Kyrpides N.C."/>
            <person name="Woyke T."/>
        </authorList>
    </citation>
    <scope>NUCLEOTIDE SEQUENCE</scope>
    <source>
        <strain evidence="1">GVMAG-S-1062768-28</strain>
    </source>
</reference>
<dbReference type="AlphaFoldDB" id="A0A6C0JRC5"/>
<name>A0A6C0JRC5_9ZZZZ</name>
<dbReference type="EMBL" id="MN740694">
    <property type="protein sequence ID" value="QHU08119.1"/>
    <property type="molecule type" value="Genomic_DNA"/>
</dbReference>
<protein>
    <submittedName>
        <fullName evidence="1">Uncharacterized protein</fullName>
    </submittedName>
</protein>
<evidence type="ECO:0000313" key="1">
    <source>
        <dbReference type="EMBL" id="QHU08119.1"/>
    </source>
</evidence>
<organism evidence="1">
    <name type="scientific">viral metagenome</name>
    <dbReference type="NCBI Taxonomy" id="1070528"/>
    <lineage>
        <taxon>unclassified sequences</taxon>
        <taxon>metagenomes</taxon>
        <taxon>organismal metagenomes</taxon>
    </lineage>
</organism>
<accession>A0A6C0JRC5</accession>
<sequence>MIGQECDSEYDQALDSFMDVCRDLSFAKVKEYMAQPSFDMKMLLTQGDVYCCSLLFALRTGRIAIVEYFLTFIDVIPIEIWAEYSVHRKFDVDDIELVRLLLNHGKFSGNIFSYLRPESISTEIANQLDTLFNEYKFRLDGPVYNENII</sequence>
<proteinExistence type="predicted"/>